<dbReference type="AlphaFoldDB" id="A0A3A8AT79"/>
<evidence type="ECO:0000259" key="9">
    <source>
        <dbReference type="Pfam" id="PF02397"/>
    </source>
</evidence>
<comment type="similarity">
    <text evidence="2">Belongs to the bacterial sugar transferase family.</text>
</comment>
<proteinExistence type="inferred from homology"/>
<organism evidence="10 11">
    <name type="scientific">Roseovarius spongiae</name>
    <dbReference type="NCBI Taxonomy" id="2320272"/>
    <lineage>
        <taxon>Bacteria</taxon>
        <taxon>Pseudomonadati</taxon>
        <taxon>Pseudomonadota</taxon>
        <taxon>Alphaproteobacteria</taxon>
        <taxon>Rhodobacterales</taxon>
        <taxon>Roseobacteraceae</taxon>
        <taxon>Roseovarius</taxon>
    </lineage>
</organism>
<evidence type="ECO:0000313" key="10">
    <source>
        <dbReference type="EMBL" id="RKF14749.1"/>
    </source>
</evidence>
<sequence length="428" mass="47944">MLLIAAETGRRAAGPWAPTLVGHVGTMLFHVALIMLCLFAMGLYQRRYMRGRALIQNITIAAGMSLVLWLVLDNLIMGNRTSFVRISAAHFGLFALMGLTRPIVCFYCRNFASKRRLALVGSPALAQHVQQITDSITPSEFVVVAHHPMDCAAGRDEMPKMLQSLRDSAEYDEIYVEMGSADLDLLVEKLPGCKLGRISPQTAPSIALFERYGRWIEQETGGPPALPSLSGTNYRFFWVKRVLETLIAGFGVLLVLPVIVLTMIAIKLDDGGSVFYRQTRVGKNGRHFSVLKFRSMIENAETDGARWASVGDCRVTRIGEFLRKSRIDEIPQLFNVLKGDMALVGPRPERPEFVEQLARDIPGYEGRHVVRPGLTGWAQISYSYGSSLEDARWKTRFDFYYIKNWTIWLDLAIVAQTVRVVLLAEGSR</sequence>
<feature type="transmembrane region" description="Helical" evidence="8">
    <location>
        <begin position="20"/>
        <end position="41"/>
    </location>
</feature>
<evidence type="ECO:0000313" key="11">
    <source>
        <dbReference type="Proteomes" id="UP000281128"/>
    </source>
</evidence>
<feature type="transmembrane region" description="Helical" evidence="8">
    <location>
        <begin position="84"/>
        <end position="108"/>
    </location>
</feature>
<dbReference type="InterPro" id="IPR003362">
    <property type="entry name" value="Bact_transf"/>
</dbReference>
<evidence type="ECO:0000256" key="1">
    <source>
        <dbReference type="ARBA" id="ARBA00004141"/>
    </source>
</evidence>
<dbReference type="Proteomes" id="UP000281128">
    <property type="component" value="Unassembled WGS sequence"/>
</dbReference>
<dbReference type="EMBL" id="RAPE01000002">
    <property type="protein sequence ID" value="RKF14749.1"/>
    <property type="molecule type" value="Genomic_DNA"/>
</dbReference>
<keyword evidence="4 8" id="KW-0812">Transmembrane</keyword>
<reference evidence="10 11" key="1">
    <citation type="submission" date="2018-09" db="EMBL/GenBank/DDBJ databases">
        <title>Roseovarius spongiae sp. nov., isolated from a marine sponge.</title>
        <authorList>
            <person name="Zhuang L."/>
            <person name="Luo L."/>
        </authorList>
    </citation>
    <scope>NUCLEOTIDE SEQUENCE [LARGE SCALE GENOMIC DNA]</scope>
    <source>
        <strain evidence="10 11">HN-E21</strain>
    </source>
</reference>
<keyword evidence="6 8" id="KW-0472">Membrane</keyword>
<dbReference type="NCBIfam" id="TIGR03025">
    <property type="entry name" value="EPS_sugtrans"/>
    <property type="match status" value="1"/>
</dbReference>
<name>A0A3A8AT79_9RHOB</name>
<keyword evidence="5 8" id="KW-1133">Transmembrane helix</keyword>
<gene>
    <name evidence="10" type="ORF">D6850_07670</name>
</gene>
<dbReference type="GO" id="GO:0016020">
    <property type="term" value="C:membrane"/>
    <property type="evidence" value="ECO:0007669"/>
    <property type="project" value="UniProtKB-SubCell"/>
</dbReference>
<keyword evidence="7" id="KW-0270">Exopolysaccharide synthesis</keyword>
<feature type="transmembrane region" description="Helical" evidence="8">
    <location>
        <begin position="245"/>
        <end position="266"/>
    </location>
</feature>
<evidence type="ECO:0000256" key="5">
    <source>
        <dbReference type="ARBA" id="ARBA00022989"/>
    </source>
</evidence>
<keyword evidence="11" id="KW-1185">Reference proteome</keyword>
<evidence type="ECO:0000256" key="3">
    <source>
        <dbReference type="ARBA" id="ARBA00022679"/>
    </source>
</evidence>
<dbReference type="PANTHER" id="PTHR30576">
    <property type="entry name" value="COLANIC BIOSYNTHESIS UDP-GLUCOSE LIPID CARRIER TRANSFERASE"/>
    <property type="match status" value="1"/>
</dbReference>
<dbReference type="InterPro" id="IPR017475">
    <property type="entry name" value="EPS_sugar_tfrase"/>
</dbReference>
<comment type="caution">
    <text evidence="10">The sequence shown here is derived from an EMBL/GenBank/DDBJ whole genome shotgun (WGS) entry which is preliminary data.</text>
</comment>
<evidence type="ECO:0000256" key="6">
    <source>
        <dbReference type="ARBA" id="ARBA00023136"/>
    </source>
</evidence>
<dbReference type="GO" id="GO:0016780">
    <property type="term" value="F:phosphotransferase activity, for other substituted phosphate groups"/>
    <property type="evidence" value="ECO:0007669"/>
    <property type="project" value="TreeGrafter"/>
</dbReference>
<dbReference type="GO" id="GO:0000271">
    <property type="term" value="P:polysaccharide biosynthetic process"/>
    <property type="evidence" value="ECO:0007669"/>
    <property type="project" value="UniProtKB-KW"/>
</dbReference>
<feature type="domain" description="Bacterial sugar transferase" evidence="9">
    <location>
        <begin position="240"/>
        <end position="422"/>
    </location>
</feature>
<comment type="subcellular location">
    <subcellularLocation>
        <location evidence="1">Membrane</location>
        <topology evidence="1">Multi-pass membrane protein</topology>
    </subcellularLocation>
</comment>
<accession>A0A3A8AT79</accession>
<keyword evidence="3 10" id="KW-0808">Transferase</keyword>
<feature type="transmembrane region" description="Helical" evidence="8">
    <location>
        <begin position="53"/>
        <end position="72"/>
    </location>
</feature>
<evidence type="ECO:0000256" key="2">
    <source>
        <dbReference type="ARBA" id="ARBA00006464"/>
    </source>
</evidence>
<protein>
    <submittedName>
        <fullName evidence="10">Exopolysaccharide biosynthesis polyprenyl glycosylphosphotransferase</fullName>
    </submittedName>
</protein>
<dbReference type="PANTHER" id="PTHR30576:SF0">
    <property type="entry name" value="UNDECAPRENYL-PHOSPHATE N-ACETYLGALACTOSAMINYL 1-PHOSPHATE TRANSFERASE-RELATED"/>
    <property type="match status" value="1"/>
</dbReference>
<evidence type="ECO:0000256" key="4">
    <source>
        <dbReference type="ARBA" id="ARBA00022692"/>
    </source>
</evidence>
<evidence type="ECO:0000256" key="7">
    <source>
        <dbReference type="ARBA" id="ARBA00023169"/>
    </source>
</evidence>
<evidence type="ECO:0000256" key="8">
    <source>
        <dbReference type="SAM" id="Phobius"/>
    </source>
</evidence>
<dbReference type="Pfam" id="PF02397">
    <property type="entry name" value="Bac_transf"/>
    <property type="match status" value="1"/>
</dbReference>